<dbReference type="RefSeq" id="WP_340270913.1">
    <property type="nucleotide sequence ID" value="NZ_JBBEOG010000008.1"/>
</dbReference>
<evidence type="ECO:0000313" key="3">
    <source>
        <dbReference type="Proteomes" id="UP001596122"/>
    </source>
</evidence>
<keyword evidence="1" id="KW-0472">Membrane</keyword>
<protein>
    <submittedName>
        <fullName evidence="2">Thioredoxin family protein</fullName>
    </submittedName>
</protein>
<evidence type="ECO:0000256" key="1">
    <source>
        <dbReference type="SAM" id="Phobius"/>
    </source>
</evidence>
<organism evidence="2 3">
    <name type="scientific">Aquipuribacter nitratireducens</name>
    <dbReference type="NCBI Taxonomy" id="650104"/>
    <lineage>
        <taxon>Bacteria</taxon>
        <taxon>Bacillati</taxon>
        <taxon>Actinomycetota</taxon>
        <taxon>Actinomycetes</taxon>
        <taxon>Micrococcales</taxon>
        <taxon>Intrasporangiaceae</taxon>
        <taxon>Aquipuribacter</taxon>
    </lineage>
</organism>
<dbReference type="EMBL" id="JBHSLD010000007">
    <property type="protein sequence ID" value="MFC5381018.1"/>
    <property type="molecule type" value="Genomic_DNA"/>
</dbReference>
<sequence length="162" mass="16429">MDPLLVRAVVLAAVAVVVVVVGLAWQAHHDRLLRRRPSPVPADAPVVTLPAESLDTPPGQRATVVVVGTRGCSDCARTLALLRADLADRPGVSVAHVLAERVPELVSALDVRAAPTVLLAGADRRVVAQHPGAVAPDVVRAALDGLGSAPAAGATGSTRAPA</sequence>
<gene>
    <name evidence="2" type="ORF">ACFPJ6_09460</name>
</gene>
<keyword evidence="1" id="KW-0812">Transmembrane</keyword>
<proteinExistence type="predicted"/>
<evidence type="ECO:0000313" key="2">
    <source>
        <dbReference type="EMBL" id="MFC5381018.1"/>
    </source>
</evidence>
<reference evidence="3" key="1">
    <citation type="journal article" date="2019" name="Int. J. Syst. Evol. Microbiol.">
        <title>The Global Catalogue of Microorganisms (GCM) 10K type strain sequencing project: providing services to taxonomists for standard genome sequencing and annotation.</title>
        <authorList>
            <consortium name="The Broad Institute Genomics Platform"/>
            <consortium name="The Broad Institute Genome Sequencing Center for Infectious Disease"/>
            <person name="Wu L."/>
            <person name="Ma J."/>
        </authorList>
    </citation>
    <scope>NUCLEOTIDE SEQUENCE [LARGE SCALE GENOMIC DNA]</scope>
    <source>
        <strain evidence="3">CCUG 43114</strain>
    </source>
</reference>
<comment type="caution">
    <text evidence="2">The sequence shown here is derived from an EMBL/GenBank/DDBJ whole genome shotgun (WGS) entry which is preliminary data.</text>
</comment>
<dbReference type="CDD" id="cd02947">
    <property type="entry name" value="TRX_family"/>
    <property type="match status" value="1"/>
</dbReference>
<name>A0ABW0GN92_9MICO</name>
<keyword evidence="1" id="KW-1133">Transmembrane helix</keyword>
<accession>A0ABW0GN92</accession>
<dbReference type="SUPFAM" id="SSF52833">
    <property type="entry name" value="Thioredoxin-like"/>
    <property type="match status" value="1"/>
</dbReference>
<dbReference type="Proteomes" id="UP001596122">
    <property type="component" value="Unassembled WGS sequence"/>
</dbReference>
<dbReference type="InterPro" id="IPR036249">
    <property type="entry name" value="Thioredoxin-like_sf"/>
</dbReference>
<feature type="transmembrane region" description="Helical" evidence="1">
    <location>
        <begin position="6"/>
        <end position="25"/>
    </location>
</feature>
<keyword evidence="3" id="KW-1185">Reference proteome</keyword>